<dbReference type="Proteomes" id="UP000705379">
    <property type="component" value="Unassembled WGS sequence"/>
</dbReference>
<dbReference type="EMBL" id="QTKU01000001">
    <property type="protein sequence ID" value="MBS8259727.1"/>
    <property type="molecule type" value="Genomic_DNA"/>
</dbReference>
<evidence type="ECO:0000259" key="1">
    <source>
        <dbReference type="Pfam" id="PF04965"/>
    </source>
</evidence>
<dbReference type="AlphaFoldDB" id="A0A944CC69"/>
<protein>
    <recommendedName>
        <fullName evidence="1">IraD/Gp25-like domain-containing protein</fullName>
    </recommendedName>
</protein>
<proteinExistence type="predicted"/>
<dbReference type="InterPro" id="IPR007048">
    <property type="entry name" value="IraD/Gp25-like"/>
</dbReference>
<name>A0A944CC69_9HYPH</name>
<organism evidence="2 3">
    <name type="scientific">Roseibium polysiphoniae</name>
    <dbReference type="NCBI Taxonomy" id="2571221"/>
    <lineage>
        <taxon>Bacteria</taxon>
        <taxon>Pseudomonadati</taxon>
        <taxon>Pseudomonadota</taxon>
        <taxon>Alphaproteobacteria</taxon>
        <taxon>Hyphomicrobiales</taxon>
        <taxon>Stappiaceae</taxon>
        <taxon>Roseibium</taxon>
    </lineage>
</organism>
<reference evidence="2" key="1">
    <citation type="submission" date="2018-08" db="EMBL/GenBank/DDBJ databases">
        <authorList>
            <person name="Jin W."/>
            <person name="Wang H."/>
            <person name="Yang Y."/>
            <person name="Li M."/>
            <person name="Liu J."/>
        </authorList>
    </citation>
    <scope>NUCLEOTIDE SEQUENCE</scope>
    <source>
        <strain evidence="2">AESS21</strain>
    </source>
</reference>
<sequence length="130" mass="14171">MAGIDRTTFKVIDNLTSTLQSVEVILSTRIASRVMRREFGGGTVELLGRAITPALLTAFVQLVGVAIDLWEPRLNVRRISLSGTIDELRAGKAGFVFEADYRPKGHLGDLTVERVLSFSYNFTTGSAAVL</sequence>
<reference evidence="2" key="2">
    <citation type="journal article" date="2021" name="Microorganisms">
        <title>Bacterial Dimethylsulfoniopropionate Biosynthesis in the East China Sea.</title>
        <authorList>
            <person name="Liu J."/>
            <person name="Zhang Y."/>
            <person name="Liu J."/>
            <person name="Zhong H."/>
            <person name="Williams B.T."/>
            <person name="Zheng Y."/>
            <person name="Curson A.R.J."/>
            <person name="Sun C."/>
            <person name="Sun H."/>
            <person name="Song D."/>
            <person name="Wagner Mackenzie B."/>
            <person name="Bermejo Martinez A."/>
            <person name="Todd J.D."/>
            <person name="Zhang X.H."/>
        </authorList>
    </citation>
    <scope>NUCLEOTIDE SEQUENCE</scope>
    <source>
        <strain evidence="2">AESS21</strain>
    </source>
</reference>
<gene>
    <name evidence="2" type="ORF">DYI23_05800</name>
</gene>
<dbReference type="Pfam" id="PF04965">
    <property type="entry name" value="GPW_gp25"/>
    <property type="match status" value="1"/>
</dbReference>
<dbReference type="SUPFAM" id="SSF160719">
    <property type="entry name" value="gpW/gp25-like"/>
    <property type="match status" value="1"/>
</dbReference>
<dbReference type="RefSeq" id="WP_213215290.1">
    <property type="nucleotide sequence ID" value="NZ_QTKU01000001.1"/>
</dbReference>
<accession>A0A944CC69</accession>
<evidence type="ECO:0000313" key="2">
    <source>
        <dbReference type="EMBL" id="MBS8259727.1"/>
    </source>
</evidence>
<evidence type="ECO:0000313" key="3">
    <source>
        <dbReference type="Proteomes" id="UP000705379"/>
    </source>
</evidence>
<comment type="caution">
    <text evidence="2">The sequence shown here is derived from an EMBL/GenBank/DDBJ whole genome shotgun (WGS) entry which is preliminary data.</text>
</comment>
<feature type="domain" description="IraD/Gp25-like" evidence="1">
    <location>
        <begin position="19"/>
        <end position="83"/>
    </location>
</feature>
<dbReference type="Gene3D" id="3.10.450.40">
    <property type="match status" value="1"/>
</dbReference>